<reference evidence="6 7" key="1">
    <citation type="journal article" date="2021" name="Commun. Biol.">
        <title>The genome of Shorea leprosula (Dipterocarpaceae) highlights the ecological relevance of drought in aseasonal tropical rainforests.</title>
        <authorList>
            <person name="Ng K.K.S."/>
            <person name="Kobayashi M.J."/>
            <person name="Fawcett J.A."/>
            <person name="Hatakeyama M."/>
            <person name="Paape T."/>
            <person name="Ng C.H."/>
            <person name="Ang C.C."/>
            <person name="Tnah L.H."/>
            <person name="Lee C.T."/>
            <person name="Nishiyama T."/>
            <person name="Sese J."/>
            <person name="O'Brien M.J."/>
            <person name="Copetti D."/>
            <person name="Mohd Noor M.I."/>
            <person name="Ong R.C."/>
            <person name="Putra M."/>
            <person name="Sireger I.Z."/>
            <person name="Indrioko S."/>
            <person name="Kosugi Y."/>
            <person name="Izuno A."/>
            <person name="Isagi Y."/>
            <person name="Lee S.L."/>
            <person name="Shimizu K.K."/>
        </authorList>
    </citation>
    <scope>NUCLEOTIDE SEQUENCE [LARGE SCALE GENOMIC DNA]</scope>
    <source>
        <strain evidence="6">214</strain>
    </source>
</reference>
<comment type="caution">
    <text evidence="6">The sequence shown here is derived from an EMBL/GenBank/DDBJ whole genome shotgun (WGS) entry which is preliminary data.</text>
</comment>
<evidence type="ECO:0000256" key="1">
    <source>
        <dbReference type="ARBA" id="ARBA00009995"/>
    </source>
</evidence>
<dbReference type="GO" id="GO:0080044">
    <property type="term" value="F:quercetin 7-O-glucosyltransferase activity"/>
    <property type="evidence" value="ECO:0007669"/>
    <property type="project" value="TreeGrafter"/>
</dbReference>
<dbReference type="SUPFAM" id="SSF53756">
    <property type="entry name" value="UDP-Glycosyltransferase/glycogen phosphorylase"/>
    <property type="match status" value="1"/>
</dbReference>
<evidence type="ECO:0000256" key="3">
    <source>
        <dbReference type="ARBA" id="ARBA00022679"/>
    </source>
</evidence>
<accession>A0AAV5K2F4</accession>
<keyword evidence="2 4" id="KW-0328">Glycosyltransferase</keyword>
<organism evidence="6 7">
    <name type="scientific">Rubroshorea leprosula</name>
    <dbReference type="NCBI Taxonomy" id="152421"/>
    <lineage>
        <taxon>Eukaryota</taxon>
        <taxon>Viridiplantae</taxon>
        <taxon>Streptophyta</taxon>
        <taxon>Embryophyta</taxon>
        <taxon>Tracheophyta</taxon>
        <taxon>Spermatophyta</taxon>
        <taxon>Magnoliopsida</taxon>
        <taxon>eudicotyledons</taxon>
        <taxon>Gunneridae</taxon>
        <taxon>Pentapetalae</taxon>
        <taxon>rosids</taxon>
        <taxon>malvids</taxon>
        <taxon>Malvales</taxon>
        <taxon>Dipterocarpaceae</taxon>
        <taxon>Rubroshorea</taxon>
    </lineage>
</organism>
<dbReference type="InterPro" id="IPR035595">
    <property type="entry name" value="UDP_glycos_trans_CS"/>
</dbReference>
<dbReference type="PANTHER" id="PTHR11926">
    <property type="entry name" value="GLUCOSYL/GLUCURONOSYL TRANSFERASES"/>
    <property type="match status" value="1"/>
</dbReference>
<dbReference type="InterPro" id="IPR002213">
    <property type="entry name" value="UDP_glucos_trans"/>
</dbReference>
<dbReference type="AlphaFoldDB" id="A0AAV5K2F4"/>
<dbReference type="EMBL" id="BPVZ01000049">
    <property type="protein sequence ID" value="GKV18032.1"/>
    <property type="molecule type" value="Genomic_DNA"/>
</dbReference>
<evidence type="ECO:0000256" key="5">
    <source>
        <dbReference type="RuleBase" id="RU362057"/>
    </source>
</evidence>
<dbReference type="Gene3D" id="3.40.50.2000">
    <property type="entry name" value="Glycogen Phosphorylase B"/>
    <property type="match status" value="2"/>
</dbReference>
<dbReference type="Proteomes" id="UP001054252">
    <property type="component" value="Unassembled WGS sequence"/>
</dbReference>
<sequence length="461" mass="51565">MNHHFLLVCIPAQGHLNPTFRLAKRLILGGARVTLATTIYGLSQIKSFPSLEGLTYASFSDGYDDGNYPRDNSQRYLAEQKRVGSQSLPDLLETLSTQGRPITFIIYSLTQAWVATVARNLSIPSALLFSQSATVFAIFYHCFNSHTGSYDMESKSPPNTITLQGLPIFTWKDLPSLILPNNIYWSFTPSIQEHIQTLEQDPNPCVLINTFDALEEDAIKAVAVADHTNNINLITVGPLIPFDENTPSEKSSSSVDLFETSSDYIQWLNSKPDRSVVYVSFGSLAELQKNQMEEIYQGLIGSSWPFLWVIRSPRDGQEDLADMMKNRVKEEEGLIVAWCSQVEVLNHRSIGCVVGHCGWNSTVESLVAGVPVIAFPQFSDQITNSKMVEEVWRTGVRVKVNEENFVGKEEIKRLVEMVMGEERGEEMRENAKKWRKLALEAIKDGGSSENNLKAFVKSLGS</sequence>
<keyword evidence="3 4" id="KW-0808">Transferase</keyword>
<dbReference type="Pfam" id="PF00201">
    <property type="entry name" value="UDPGT"/>
    <property type="match status" value="1"/>
</dbReference>
<evidence type="ECO:0000256" key="2">
    <source>
        <dbReference type="ARBA" id="ARBA00022676"/>
    </source>
</evidence>
<proteinExistence type="inferred from homology"/>
<dbReference type="CDD" id="cd03784">
    <property type="entry name" value="GT1_Gtf-like"/>
    <property type="match status" value="1"/>
</dbReference>
<dbReference type="EC" id="2.4.1.-" evidence="5"/>
<dbReference type="PROSITE" id="PS00375">
    <property type="entry name" value="UDPGT"/>
    <property type="match status" value="1"/>
</dbReference>
<keyword evidence="7" id="KW-1185">Reference proteome</keyword>
<dbReference type="GO" id="GO:0080043">
    <property type="term" value="F:quercetin 3-O-glucosyltransferase activity"/>
    <property type="evidence" value="ECO:0007669"/>
    <property type="project" value="TreeGrafter"/>
</dbReference>
<evidence type="ECO:0000256" key="4">
    <source>
        <dbReference type="RuleBase" id="RU003718"/>
    </source>
</evidence>
<comment type="similarity">
    <text evidence="1 4">Belongs to the UDP-glycosyltransferase family.</text>
</comment>
<dbReference type="PANTHER" id="PTHR11926:SF1534">
    <property type="entry name" value="GLYCOSYLTRANSFERASE"/>
    <property type="match status" value="1"/>
</dbReference>
<evidence type="ECO:0000313" key="6">
    <source>
        <dbReference type="EMBL" id="GKV18032.1"/>
    </source>
</evidence>
<protein>
    <recommendedName>
        <fullName evidence="5">Glycosyltransferase</fullName>
        <ecNumber evidence="5">2.4.1.-</ecNumber>
    </recommendedName>
</protein>
<name>A0AAV5K2F4_9ROSI</name>
<evidence type="ECO:0000313" key="7">
    <source>
        <dbReference type="Proteomes" id="UP001054252"/>
    </source>
</evidence>
<dbReference type="FunFam" id="3.40.50.2000:FF:000019">
    <property type="entry name" value="Glycosyltransferase"/>
    <property type="match status" value="1"/>
</dbReference>
<gene>
    <name evidence="6" type="ORF">SLEP1_g28462</name>
</gene>